<proteinExistence type="inferred from homology"/>
<evidence type="ECO:0000256" key="2">
    <source>
        <dbReference type="ARBA" id="ARBA00022475"/>
    </source>
</evidence>
<dbReference type="Pfam" id="PF01368">
    <property type="entry name" value="DHH"/>
    <property type="match status" value="1"/>
</dbReference>
<feature type="transmembrane region" description="Helical" evidence="8">
    <location>
        <begin position="46"/>
        <end position="63"/>
    </location>
</feature>
<gene>
    <name evidence="10" type="ORF">FC18_GL001376</name>
</gene>
<keyword evidence="11" id="KW-1185">Reference proteome</keyword>
<dbReference type="FunFam" id="3.90.1640.10:FF:000002">
    <property type="entry name" value="Cyclic-di-AMP phosphodiesterase"/>
    <property type="match status" value="1"/>
</dbReference>
<dbReference type="Pfam" id="PF24898">
    <property type="entry name" value="GGDEF_GdpP"/>
    <property type="match status" value="1"/>
</dbReference>
<dbReference type="Proteomes" id="UP000051679">
    <property type="component" value="Unassembled WGS sequence"/>
</dbReference>
<dbReference type="InterPro" id="IPR049553">
    <property type="entry name" value="GdpP-like_PAS"/>
</dbReference>
<evidence type="ECO:0000256" key="5">
    <source>
        <dbReference type="ARBA" id="ARBA00023136"/>
    </source>
</evidence>
<keyword evidence="4 8" id="KW-1133">Transmembrane helix</keyword>
<evidence type="ECO:0000256" key="8">
    <source>
        <dbReference type="SAM" id="Phobius"/>
    </source>
</evidence>
<dbReference type="EMBL" id="AYYO01000023">
    <property type="protein sequence ID" value="KRM55344.1"/>
    <property type="molecule type" value="Genomic_DNA"/>
</dbReference>
<dbReference type="Pfam" id="PF02272">
    <property type="entry name" value="DHHA1"/>
    <property type="match status" value="1"/>
</dbReference>
<protein>
    <recommendedName>
        <fullName evidence="6">Cyclic-di-AMP phosphodiesterase</fullName>
        <ecNumber evidence="6">3.1.4.-</ecNumber>
    </recommendedName>
</protein>
<evidence type="ECO:0000256" key="1">
    <source>
        <dbReference type="ARBA" id="ARBA00004651"/>
    </source>
</evidence>
<dbReference type="GO" id="GO:0003676">
    <property type="term" value="F:nucleic acid binding"/>
    <property type="evidence" value="ECO:0007669"/>
    <property type="project" value="UniProtKB-UniRule"/>
</dbReference>
<dbReference type="InterPro" id="IPR003156">
    <property type="entry name" value="DHHA1_dom"/>
</dbReference>
<organism evidence="10 11">
    <name type="scientific">Lacticaseibacillus sharpeae JCM 1186 = DSM 20505</name>
    <dbReference type="NCBI Taxonomy" id="1291052"/>
    <lineage>
        <taxon>Bacteria</taxon>
        <taxon>Bacillati</taxon>
        <taxon>Bacillota</taxon>
        <taxon>Bacilli</taxon>
        <taxon>Lactobacillales</taxon>
        <taxon>Lactobacillaceae</taxon>
        <taxon>Lacticaseibacillus</taxon>
    </lineage>
</organism>
<dbReference type="RefSeq" id="WP_054679226.1">
    <property type="nucleotide sequence ID" value="NZ_AYYO01000023.1"/>
</dbReference>
<keyword evidence="3 8" id="KW-0812">Transmembrane</keyword>
<feature type="domain" description="GGDEF" evidence="9">
    <location>
        <begin position="185"/>
        <end position="313"/>
    </location>
</feature>
<feature type="binding site" evidence="7">
    <location>
        <position position="457"/>
    </location>
    <ligand>
        <name>Mn(2+)</name>
        <dbReference type="ChEBI" id="CHEBI:29035"/>
        <label>2</label>
    </ligand>
</feature>
<keyword evidence="6" id="KW-0378">Hydrolase</keyword>
<evidence type="ECO:0000256" key="6">
    <source>
        <dbReference type="PIRNR" id="PIRNR026583"/>
    </source>
</evidence>
<dbReference type="PATRIC" id="fig|1291052.5.peg.1394"/>
<dbReference type="InterPro" id="IPR051319">
    <property type="entry name" value="Oligoribo/pAp-PDE_c-di-AMP_PDE"/>
</dbReference>
<dbReference type="Gene3D" id="3.30.450.20">
    <property type="entry name" value="PAS domain"/>
    <property type="match status" value="1"/>
</dbReference>
<dbReference type="InterPro" id="IPR000160">
    <property type="entry name" value="GGDEF_dom"/>
</dbReference>
<dbReference type="InterPro" id="IPR014528">
    <property type="entry name" value="GdpP/PdeA"/>
</dbReference>
<dbReference type="STRING" id="1291052.FC18_GL001376"/>
<comment type="function">
    <text evidence="6">Has phosphodiesterase (PDE) activity against cyclic-di-AMP (c-di-AMP).</text>
</comment>
<evidence type="ECO:0000256" key="7">
    <source>
        <dbReference type="PIRSR" id="PIRSR026583-50"/>
    </source>
</evidence>
<comment type="catalytic activity">
    <reaction evidence="6">
        <text>3',3'-c-di-AMP + H2O = 5'-O-phosphonoadenylyl-(3'-&gt;5')-adenosine + H(+)</text>
        <dbReference type="Rhea" id="RHEA:54420"/>
        <dbReference type="ChEBI" id="CHEBI:15377"/>
        <dbReference type="ChEBI" id="CHEBI:15378"/>
        <dbReference type="ChEBI" id="CHEBI:71500"/>
        <dbReference type="ChEBI" id="CHEBI:138171"/>
    </reaction>
</comment>
<dbReference type="GO" id="GO:0046872">
    <property type="term" value="F:metal ion binding"/>
    <property type="evidence" value="ECO:0007669"/>
    <property type="project" value="UniProtKB-KW"/>
</dbReference>
<dbReference type="Gene3D" id="3.10.310.30">
    <property type="match status" value="1"/>
</dbReference>
<comment type="caution">
    <text evidence="10">The sequence shown here is derived from an EMBL/GenBank/DDBJ whole genome shotgun (WGS) entry which is preliminary data.</text>
</comment>
<reference evidence="10 11" key="1">
    <citation type="journal article" date="2015" name="Genome Announc.">
        <title>Expanding the biotechnology potential of lactobacilli through comparative genomics of 213 strains and associated genera.</title>
        <authorList>
            <person name="Sun Z."/>
            <person name="Harris H.M."/>
            <person name="McCann A."/>
            <person name="Guo C."/>
            <person name="Argimon S."/>
            <person name="Zhang W."/>
            <person name="Yang X."/>
            <person name="Jeffery I.B."/>
            <person name="Cooney J.C."/>
            <person name="Kagawa T.F."/>
            <person name="Liu W."/>
            <person name="Song Y."/>
            <person name="Salvetti E."/>
            <person name="Wrobel A."/>
            <person name="Rasinkangas P."/>
            <person name="Parkhill J."/>
            <person name="Rea M.C."/>
            <person name="O'Sullivan O."/>
            <person name="Ritari J."/>
            <person name="Douillard F.P."/>
            <person name="Paul Ross R."/>
            <person name="Yang R."/>
            <person name="Briner A.E."/>
            <person name="Felis G.E."/>
            <person name="de Vos W.M."/>
            <person name="Barrangou R."/>
            <person name="Klaenhammer T.R."/>
            <person name="Caufield P.W."/>
            <person name="Cui Y."/>
            <person name="Zhang H."/>
            <person name="O'Toole P.W."/>
        </authorList>
    </citation>
    <scope>NUCLEOTIDE SEQUENCE [LARGE SCALE GENOMIC DNA]</scope>
    <source>
        <strain evidence="10 11">DSM 20505</strain>
    </source>
</reference>
<dbReference type="PROSITE" id="PS50887">
    <property type="entry name" value="GGDEF"/>
    <property type="match status" value="1"/>
</dbReference>
<evidence type="ECO:0000313" key="11">
    <source>
        <dbReference type="Proteomes" id="UP000051679"/>
    </source>
</evidence>
<evidence type="ECO:0000256" key="4">
    <source>
        <dbReference type="ARBA" id="ARBA00022989"/>
    </source>
</evidence>
<dbReference type="SUPFAM" id="SSF64182">
    <property type="entry name" value="DHH phosphoesterases"/>
    <property type="match status" value="1"/>
</dbReference>
<dbReference type="OrthoDB" id="9759476at2"/>
<feature type="binding site" evidence="7">
    <location>
        <position position="361"/>
    </location>
    <ligand>
        <name>Mn(2+)</name>
        <dbReference type="ChEBI" id="CHEBI:29035"/>
        <label>1</label>
    </ligand>
</feature>
<feature type="binding site" evidence="7">
    <location>
        <position position="432"/>
    </location>
    <ligand>
        <name>Mn(2+)</name>
        <dbReference type="ChEBI" id="CHEBI:29035"/>
        <label>1</label>
    </ligand>
</feature>
<dbReference type="PANTHER" id="PTHR47618">
    <property type="entry name" value="BIFUNCTIONAL OLIGORIBONUCLEASE AND PAP PHOSPHATASE NRNA"/>
    <property type="match status" value="1"/>
</dbReference>
<name>A0A0R1ZK73_9LACO</name>
<dbReference type="SMART" id="SM00267">
    <property type="entry name" value="GGDEF"/>
    <property type="match status" value="1"/>
</dbReference>
<dbReference type="Gene3D" id="3.90.1640.10">
    <property type="entry name" value="inorganic pyrophosphatase (n-terminal core)"/>
    <property type="match status" value="1"/>
</dbReference>
<evidence type="ECO:0000313" key="10">
    <source>
        <dbReference type="EMBL" id="KRM55344.1"/>
    </source>
</evidence>
<keyword evidence="5 6" id="KW-0472">Membrane</keyword>
<dbReference type="Pfam" id="PF21370">
    <property type="entry name" value="PAS_GdpP"/>
    <property type="match status" value="1"/>
</dbReference>
<sequence>MQKIKGTIKLPAFLEDVRLRYVSLAMVALAVAGIIIAFFIKPLLALGMTVVLIGILLASFYTLETITKNTNKYIANLSYRIKRGEQEALVRMPMGILMYDKKMNIEWLNPFLRTYFGDEPALGRNLADVDGELAAIIAGHQDSKEPRLVHWGENQFEITVQSSIGVVYMMDVTRYAAIEQRAADEKIVIGQIFLDNYDEVTQSLDDQLISNLSNYVTTELTTWATKFGFFVKRVDEDHFILIAYAKALRAVIADKFRILDTIREGTSKQNAPLTLSIGIAYGDTDLGQLALTSQSNLDLALGRGGDQVVVKARTGEAKFYGGKTNPMEKRTRVRARMISQALQELFKQTDKIYVVGHGRPDMDSIGAALGVRRIAQMNGKECYVVLDPTNLHSDVERLMEKVASDPELANQIITPEAAIGGATDKSMLVMVDHSKPSITTAPELYTKLQNRVVILDHHRRGEEFPDNPMLVYIEPYASSTCELIAEMFEYQPQGSAPLNKLEATAMLAGITVDTKNFALRTGTRTFDAASYLRSMGADAKLISNMLKENLDSYIQKNHLIDGVEMIGDNMAVACGEEVKSYDPVIAAQAADTLLSLSGIDASFVVTKRRDGKVGISARSLGDINVQLIMERLGGGGHLSNAATQMAGVTVADAKGELLNAIHKELTQEDD</sequence>
<dbReference type="InterPro" id="IPR038763">
    <property type="entry name" value="DHH_sf"/>
</dbReference>
<evidence type="ECO:0000256" key="3">
    <source>
        <dbReference type="ARBA" id="ARBA00022692"/>
    </source>
</evidence>
<feature type="binding site" evidence="7">
    <location>
        <position position="432"/>
    </location>
    <ligand>
        <name>Mn(2+)</name>
        <dbReference type="ChEBI" id="CHEBI:29035"/>
        <label>2</label>
    </ligand>
</feature>
<feature type="binding site" evidence="7">
    <location>
        <position position="363"/>
    </location>
    <ligand>
        <name>Mn(2+)</name>
        <dbReference type="ChEBI" id="CHEBI:29035"/>
        <label>2</label>
    </ligand>
</feature>
<dbReference type="GO" id="GO:0106409">
    <property type="term" value="F:cyclic-di-AMP phosphodiesterase activity"/>
    <property type="evidence" value="ECO:0007669"/>
    <property type="project" value="RHEA"/>
</dbReference>
<accession>A0A0R1ZK73</accession>
<dbReference type="AlphaFoldDB" id="A0A0R1ZK73"/>
<feature type="binding site" evidence="7">
    <location>
        <position position="357"/>
    </location>
    <ligand>
        <name>Mn(2+)</name>
        <dbReference type="ChEBI" id="CHEBI:29035"/>
        <label>1</label>
    </ligand>
</feature>
<dbReference type="GO" id="GO:0016787">
    <property type="term" value="F:hydrolase activity"/>
    <property type="evidence" value="ECO:0007669"/>
    <property type="project" value="UniProtKB-UniRule"/>
</dbReference>
<dbReference type="PANTHER" id="PTHR47618:SF2">
    <property type="entry name" value="CYCLIC-DI-AMP PHOSPHODIESTERASE GDPP"/>
    <property type="match status" value="1"/>
</dbReference>
<feature type="transmembrane region" description="Helical" evidence="8">
    <location>
        <begin position="21"/>
        <end position="40"/>
    </location>
</feature>
<comment type="cofactor">
    <cofactor evidence="7">
        <name>Mn(2+)</name>
        <dbReference type="ChEBI" id="CHEBI:29035"/>
    </cofactor>
    <text evidence="7">For phosphodiesterase activity, probably binds 2 Mn(2+) per subunit.</text>
</comment>
<keyword evidence="2 6" id="KW-1003">Cell membrane</keyword>
<evidence type="ECO:0000259" key="9">
    <source>
        <dbReference type="PROSITE" id="PS50887"/>
    </source>
</evidence>
<dbReference type="PIRSF" id="PIRSF026583">
    <property type="entry name" value="YybT"/>
    <property type="match status" value="1"/>
</dbReference>
<dbReference type="GO" id="GO:0005886">
    <property type="term" value="C:plasma membrane"/>
    <property type="evidence" value="ECO:0007669"/>
    <property type="project" value="UniProtKB-SubCell"/>
</dbReference>
<feature type="binding site" evidence="7">
    <location>
        <position position="513"/>
    </location>
    <ligand>
        <name>Mn(2+)</name>
        <dbReference type="ChEBI" id="CHEBI:29035"/>
        <label>2</label>
    </ligand>
</feature>
<keyword evidence="7" id="KW-0479">Metal-binding</keyword>
<keyword evidence="7" id="KW-0464">Manganese</keyword>
<dbReference type="EC" id="3.1.4.-" evidence="6"/>
<dbReference type="InterPro" id="IPR001667">
    <property type="entry name" value="DDH_dom"/>
</dbReference>
<comment type="similarity">
    <text evidence="6">Belongs to the GdpP/PdeA phosphodiesterase family.</text>
</comment>
<comment type="subcellular location">
    <subcellularLocation>
        <location evidence="1">Cell membrane</location>
        <topology evidence="1">Multi-pass membrane protein</topology>
    </subcellularLocation>
</comment>